<proteinExistence type="predicted"/>
<comment type="caution">
    <text evidence="3">The sequence shown here is derived from an EMBL/GenBank/DDBJ whole genome shotgun (WGS) entry which is preliminary data.</text>
</comment>
<gene>
    <name evidence="3" type="ORF">FB557_1120</name>
</gene>
<organism evidence="3 4">
    <name type="scientific">Marihabitans asiaticum</name>
    <dbReference type="NCBI Taxonomy" id="415218"/>
    <lineage>
        <taxon>Bacteria</taxon>
        <taxon>Bacillati</taxon>
        <taxon>Actinomycetota</taxon>
        <taxon>Actinomycetes</taxon>
        <taxon>Micrococcales</taxon>
        <taxon>Intrasporangiaceae</taxon>
        <taxon>Marihabitans</taxon>
    </lineage>
</organism>
<evidence type="ECO:0000256" key="1">
    <source>
        <dbReference type="SAM" id="MobiDB-lite"/>
    </source>
</evidence>
<feature type="region of interest" description="Disordered" evidence="1">
    <location>
        <begin position="493"/>
        <end position="526"/>
    </location>
</feature>
<keyword evidence="4" id="KW-1185">Reference proteome</keyword>
<sequence>MIKEFSVRVVVIGDVSKSGNYHLGDEAMTEVAITQLKQRGADVTLVSGDPQLSAEHYATATVPRLGLRGVPRPKKLRLMKALENGLRGEGEVPESMRSAVDAVSSADAVVIAGGGNLNSSGEHHLFDRLALSRIAAFHEVPLYVSSQSVGPHLSTQDREIVKEIADRAVVFGVRERTSAQLMRTLVARPEAVVLTYDDAVLIPQTDSTVPEVDVSLPSRFVIGSFTVHPGATLMRPQEYYRTIATALDHIVASCDVDIVLAPHTGALGARDRQDQDCQGHAHISNLMTSSRVHELPVLSAAQVARVTSAAEFTVSTRYHPLVFGPAVGVPAIGLVTSHYSMIRMRGALEHFGMSTFAVPFEGWNGVFGQKLVDELMDDRAQLSAHLKEAGQAAGRHQVQWWDGIVASIHGTGDVMTEDVPITTQPYRWGTAQDQEALAVFTGVHDALNRTRQNLTLEVKERRRDHKAMAQTVLQLSRKGEQLEDRCDRLQRELEKSKKDASSAQRSLQRQIEEIRKKQRLPGAAMRDQARLRIRSWRDKRA</sequence>
<evidence type="ECO:0000313" key="4">
    <source>
        <dbReference type="Proteomes" id="UP000315628"/>
    </source>
</evidence>
<name>A0A560WD48_9MICO</name>
<evidence type="ECO:0000259" key="2">
    <source>
        <dbReference type="Pfam" id="PF04230"/>
    </source>
</evidence>
<accession>A0A560WD48</accession>
<keyword evidence="3" id="KW-0808">Transferase</keyword>
<feature type="domain" description="Polysaccharide pyruvyl transferase" evidence="2">
    <location>
        <begin position="22"/>
        <end position="337"/>
    </location>
</feature>
<evidence type="ECO:0000313" key="3">
    <source>
        <dbReference type="EMBL" id="TWD15601.1"/>
    </source>
</evidence>
<dbReference type="Proteomes" id="UP000315628">
    <property type="component" value="Unassembled WGS sequence"/>
</dbReference>
<dbReference type="EMBL" id="VIUW01000002">
    <property type="protein sequence ID" value="TWD15601.1"/>
    <property type="molecule type" value="Genomic_DNA"/>
</dbReference>
<dbReference type="InterPro" id="IPR007345">
    <property type="entry name" value="Polysacch_pyruvyl_Trfase"/>
</dbReference>
<dbReference type="PANTHER" id="PTHR36836">
    <property type="entry name" value="COLANIC ACID BIOSYNTHESIS PROTEIN WCAK"/>
    <property type="match status" value="1"/>
</dbReference>
<dbReference type="GO" id="GO:0016740">
    <property type="term" value="F:transferase activity"/>
    <property type="evidence" value="ECO:0007669"/>
    <property type="project" value="UniProtKB-KW"/>
</dbReference>
<dbReference type="PANTHER" id="PTHR36836:SF1">
    <property type="entry name" value="COLANIC ACID BIOSYNTHESIS PROTEIN WCAK"/>
    <property type="match status" value="1"/>
</dbReference>
<reference evidence="3 4" key="1">
    <citation type="submission" date="2019-06" db="EMBL/GenBank/DDBJ databases">
        <title>Sequencing the genomes of 1000 actinobacteria strains.</title>
        <authorList>
            <person name="Klenk H.-P."/>
        </authorList>
    </citation>
    <scope>NUCLEOTIDE SEQUENCE [LARGE SCALE GENOMIC DNA]</scope>
    <source>
        <strain evidence="3 4">DSM 18935</strain>
    </source>
</reference>
<protein>
    <submittedName>
        <fullName evidence="3">Polysaccharide pyruvyl transferase WcaK-like protein</fullName>
    </submittedName>
</protein>
<dbReference type="Pfam" id="PF04230">
    <property type="entry name" value="PS_pyruv_trans"/>
    <property type="match status" value="1"/>
</dbReference>
<dbReference type="AlphaFoldDB" id="A0A560WD48"/>